<keyword evidence="7" id="KW-0067">ATP-binding</keyword>
<evidence type="ECO:0000256" key="9">
    <source>
        <dbReference type="SAM" id="Coils"/>
    </source>
</evidence>
<evidence type="ECO:0000256" key="5">
    <source>
        <dbReference type="ARBA" id="ARBA00022741"/>
    </source>
</evidence>
<dbReference type="Gene3D" id="6.10.340.10">
    <property type="match status" value="1"/>
</dbReference>
<dbReference type="GO" id="GO:0005524">
    <property type="term" value="F:ATP binding"/>
    <property type="evidence" value="ECO:0007669"/>
    <property type="project" value="UniProtKB-KW"/>
</dbReference>
<keyword evidence="5" id="KW-0547">Nucleotide-binding</keyword>
<evidence type="ECO:0000256" key="7">
    <source>
        <dbReference type="ARBA" id="ARBA00022840"/>
    </source>
</evidence>
<keyword evidence="10" id="KW-0472">Membrane</keyword>
<evidence type="ECO:0000256" key="2">
    <source>
        <dbReference type="ARBA" id="ARBA00012438"/>
    </source>
</evidence>
<protein>
    <recommendedName>
        <fullName evidence="2">histidine kinase</fullName>
        <ecNumber evidence="2">2.7.13.3</ecNumber>
    </recommendedName>
</protein>
<feature type="transmembrane region" description="Helical" evidence="10">
    <location>
        <begin position="182"/>
        <end position="201"/>
    </location>
</feature>
<feature type="domain" description="Histidine kinase" evidence="11">
    <location>
        <begin position="271"/>
        <end position="479"/>
    </location>
</feature>
<dbReference type="InterPro" id="IPR036890">
    <property type="entry name" value="HATPase_C_sf"/>
</dbReference>
<dbReference type="InterPro" id="IPR005467">
    <property type="entry name" value="His_kinase_dom"/>
</dbReference>
<keyword evidence="6 12" id="KW-0418">Kinase</keyword>
<keyword evidence="3" id="KW-0597">Phosphoprotein</keyword>
<dbReference type="CDD" id="cd00082">
    <property type="entry name" value="HisKA"/>
    <property type="match status" value="1"/>
</dbReference>
<dbReference type="SMART" id="SM00388">
    <property type="entry name" value="HisKA"/>
    <property type="match status" value="1"/>
</dbReference>
<dbReference type="InterPro" id="IPR004358">
    <property type="entry name" value="Sig_transdc_His_kin-like_C"/>
</dbReference>
<proteinExistence type="predicted"/>
<dbReference type="PANTHER" id="PTHR43065:SF46">
    <property type="entry name" value="C4-DICARBOXYLATE TRANSPORT SENSOR PROTEIN DCTB"/>
    <property type="match status" value="1"/>
</dbReference>
<accession>A0A1W1Y7F8</accession>
<dbReference type="GO" id="GO:0000155">
    <property type="term" value="F:phosphorelay sensor kinase activity"/>
    <property type="evidence" value="ECO:0007669"/>
    <property type="project" value="InterPro"/>
</dbReference>
<keyword evidence="4" id="KW-0808">Transferase</keyword>
<feature type="coiled-coil region" evidence="9">
    <location>
        <begin position="232"/>
        <end position="262"/>
    </location>
</feature>
<dbReference type="SUPFAM" id="SSF47384">
    <property type="entry name" value="Homodimeric domain of signal transducing histidine kinase"/>
    <property type="match status" value="1"/>
</dbReference>
<dbReference type="Gene3D" id="3.30.565.10">
    <property type="entry name" value="Histidine kinase-like ATPase, C-terminal domain"/>
    <property type="match status" value="1"/>
</dbReference>
<dbReference type="SMART" id="SM00387">
    <property type="entry name" value="HATPase_c"/>
    <property type="match status" value="1"/>
</dbReference>
<dbReference type="Gene3D" id="1.10.287.130">
    <property type="match status" value="1"/>
</dbReference>
<dbReference type="PROSITE" id="PS50109">
    <property type="entry name" value="HIS_KIN"/>
    <property type="match status" value="1"/>
</dbReference>
<dbReference type="SUPFAM" id="SSF55874">
    <property type="entry name" value="ATPase domain of HSP90 chaperone/DNA topoisomerase II/histidine kinase"/>
    <property type="match status" value="1"/>
</dbReference>
<dbReference type="Proteomes" id="UP000192393">
    <property type="component" value="Unassembled WGS sequence"/>
</dbReference>
<keyword evidence="10" id="KW-0812">Transmembrane</keyword>
<dbReference type="InterPro" id="IPR036097">
    <property type="entry name" value="HisK_dim/P_sf"/>
</dbReference>
<evidence type="ECO:0000313" key="12">
    <source>
        <dbReference type="EMBL" id="SMC32140.1"/>
    </source>
</evidence>
<evidence type="ECO:0000256" key="4">
    <source>
        <dbReference type="ARBA" id="ARBA00022679"/>
    </source>
</evidence>
<comment type="catalytic activity">
    <reaction evidence="1">
        <text>ATP + protein L-histidine = ADP + protein N-phospho-L-histidine.</text>
        <dbReference type="EC" id="2.7.13.3"/>
    </reaction>
</comment>
<dbReference type="InterPro" id="IPR003661">
    <property type="entry name" value="HisK_dim/P_dom"/>
</dbReference>
<dbReference type="EC" id="2.7.13.3" evidence="2"/>
<evidence type="ECO:0000256" key="8">
    <source>
        <dbReference type="ARBA" id="ARBA00023012"/>
    </source>
</evidence>
<feature type="transmembrane region" description="Helical" evidence="10">
    <location>
        <begin position="12"/>
        <end position="34"/>
    </location>
</feature>
<keyword evidence="10" id="KW-1133">Transmembrane helix</keyword>
<evidence type="ECO:0000256" key="10">
    <source>
        <dbReference type="SAM" id="Phobius"/>
    </source>
</evidence>
<dbReference type="Pfam" id="PF02518">
    <property type="entry name" value="HATPase_c"/>
    <property type="match status" value="1"/>
</dbReference>
<evidence type="ECO:0000259" key="11">
    <source>
        <dbReference type="PROSITE" id="PS50109"/>
    </source>
</evidence>
<keyword evidence="8" id="KW-0902">Two-component regulatory system</keyword>
<gene>
    <name evidence="12" type="ORF">SAMN06296427_10154</name>
</gene>
<organism evidence="12 13">
    <name type="scientific">Moheibacter sediminis</name>
    <dbReference type="NCBI Taxonomy" id="1434700"/>
    <lineage>
        <taxon>Bacteria</taxon>
        <taxon>Pseudomonadati</taxon>
        <taxon>Bacteroidota</taxon>
        <taxon>Flavobacteriia</taxon>
        <taxon>Flavobacteriales</taxon>
        <taxon>Weeksellaceae</taxon>
        <taxon>Moheibacter</taxon>
    </lineage>
</organism>
<dbReference type="CDD" id="cd00075">
    <property type="entry name" value="HATPase"/>
    <property type="match status" value="1"/>
</dbReference>
<dbReference type="Pfam" id="PF00512">
    <property type="entry name" value="HisKA"/>
    <property type="match status" value="1"/>
</dbReference>
<evidence type="ECO:0000313" key="13">
    <source>
        <dbReference type="Proteomes" id="UP000192393"/>
    </source>
</evidence>
<dbReference type="EMBL" id="FWXS01000001">
    <property type="protein sequence ID" value="SMC32140.1"/>
    <property type="molecule type" value="Genomic_DNA"/>
</dbReference>
<dbReference type="PRINTS" id="PR00344">
    <property type="entry name" value="BCTRLSENSOR"/>
</dbReference>
<keyword evidence="9" id="KW-0175">Coiled coil</keyword>
<evidence type="ECO:0000256" key="1">
    <source>
        <dbReference type="ARBA" id="ARBA00000085"/>
    </source>
</evidence>
<name>A0A1W1Y7F8_9FLAO</name>
<dbReference type="AlphaFoldDB" id="A0A1W1Y7F8"/>
<evidence type="ECO:0000256" key="6">
    <source>
        <dbReference type="ARBA" id="ARBA00022777"/>
    </source>
</evidence>
<dbReference type="InterPro" id="IPR003594">
    <property type="entry name" value="HATPase_dom"/>
</dbReference>
<dbReference type="STRING" id="1434700.SAMN06296427_10154"/>
<sequence>MFRRLKLSQRIFAAMFLVILLTSVSILIITIYNFRQQNHKYAEDLLKSKEKEVIAAIDYELDRYPDLATDQNVYDVFENVILGISDIHKIDINVFDTRGNLMLTTEPGTIPSRVLPQKVLDSLSRNLEYLEIPIELAKGKTYLTTYQYINNFKNEPVAIINLPYKADNHLFEEDMNVLLQRFGWIMLFILIAGGFLSWLMANQITRKIKVISSKIKQTDVVIHNKPIIYKHNDELKGLVDAYNEMLEKLNQQSNMMAITEREEAWREMAKQVAHEIKNPLTPMRMMIQNYVRKYDPNDSNSVEKLNDLSDTLVTQIDTMSAIAEAFSDFARMPLRKDEKIEVVDTIRTSLEIFPENIITFKPLVDELPLYFDKIYLIRIVTNLTKNAIQAIPNDRKPEVTVMLQKVKDWVIIRISDNGIGIPPQLGEKIYEPKFTTTTGGTGLGLAMVKKIIEDYNGEIRYHSEENRGTEFTIKLPYLNESSFVQV</sequence>
<dbReference type="PANTHER" id="PTHR43065">
    <property type="entry name" value="SENSOR HISTIDINE KINASE"/>
    <property type="match status" value="1"/>
</dbReference>
<keyword evidence="13" id="KW-1185">Reference proteome</keyword>
<evidence type="ECO:0000256" key="3">
    <source>
        <dbReference type="ARBA" id="ARBA00022553"/>
    </source>
</evidence>
<reference evidence="12 13" key="1">
    <citation type="submission" date="2017-04" db="EMBL/GenBank/DDBJ databases">
        <authorList>
            <person name="Afonso C.L."/>
            <person name="Miller P.J."/>
            <person name="Scott M.A."/>
            <person name="Spackman E."/>
            <person name="Goraichik I."/>
            <person name="Dimitrov K.M."/>
            <person name="Suarez D.L."/>
            <person name="Swayne D.E."/>
        </authorList>
    </citation>
    <scope>NUCLEOTIDE SEQUENCE [LARGE SCALE GENOMIC DNA]</scope>
    <source>
        <strain evidence="12 13">CGMCC 1.12708</strain>
    </source>
</reference>